<protein>
    <submittedName>
        <fullName evidence="8">YitT family protein</fullName>
    </submittedName>
</protein>
<evidence type="ECO:0000256" key="2">
    <source>
        <dbReference type="ARBA" id="ARBA00022475"/>
    </source>
</evidence>
<dbReference type="RefSeq" id="WP_166007604.1">
    <property type="nucleotide sequence ID" value="NZ_CP049886.1"/>
</dbReference>
<dbReference type="KEGG" id="vah:G7081_03960"/>
<dbReference type="PANTHER" id="PTHR33545">
    <property type="entry name" value="UPF0750 MEMBRANE PROTEIN YITT-RELATED"/>
    <property type="match status" value="1"/>
</dbReference>
<dbReference type="InterPro" id="IPR015867">
    <property type="entry name" value="N-reg_PII/ATP_PRibTrfase_C"/>
</dbReference>
<evidence type="ECO:0000256" key="1">
    <source>
        <dbReference type="ARBA" id="ARBA00004651"/>
    </source>
</evidence>
<dbReference type="InterPro" id="IPR019264">
    <property type="entry name" value="DUF2179"/>
</dbReference>
<dbReference type="AlphaFoldDB" id="A0A6G8AMV7"/>
<keyword evidence="9" id="KW-1185">Reference proteome</keyword>
<evidence type="ECO:0000313" key="9">
    <source>
        <dbReference type="Proteomes" id="UP000500890"/>
    </source>
</evidence>
<dbReference type="InterPro" id="IPR003740">
    <property type="entry name" value="YitT"/>
</dbReference>
<dbReference type="InterPro" id="IPR051461">
    <property type="entry name" value="UPF0750_membrane"/>
</dbReference>
<dbReference type="Proteomes" id="UP000500890">
    <property type="component" value="Chromosome"/>
</dbReference>
<feature type="transmembrane region" description="Helical" evidence="6">
    <location>
        <begin position="107"/>
        <end position="125"/>
    </location>
</feature>
<dbReference type="Pfam" id="PF10035">
    <property type="entry name" value="DUF2179"/>
    <property type="match status" value="1"/>
</dbReference>
<evidence type="ECO:0000256" key="5">
    <source>
        <dbReference type="ARBA" id="ARBA00023136"/>
    </source>
</evidence>
<evidence type="ECO:0000256" key="3">
    <source>
        <dbReference type="ARBA" id="ARBA00022692"/>
    </source>
</evidence>
<evidence type="ECO:0000259" key="7">
    <source>
        <dbReference type="Pfam" id="PF10035"/>
    </source>
</evidence>
<dbReference type="EMBL" id="CP049886">
    <property type="protein sequence ID" value="QIL46282.1"/>
    <property type="molecule type" value="Genomic_DNA"/>
</dbReference>
<feature type="transmembrane region" description="Helical" evidence="6">
    <location>
        <begin position="78"/>
        <end position="95"/>
    </location>
</feature>
<proteinExistence type="predicted"/>
<accession>A0A6G8AMV7</accession>
<dbReference type="CDD" id="cd16380">
    <property type="entry name" value="YitT_C"/>
    <property type="match status" value="1"/>
</dbReference>
<dbReference type="PANTHER" id="PTHR33545:SF4">
    <property type="entry name" value="UPF0750 MEMBRANE PROTEIN YXKD"/>
    <property type="match status" value="1"/>
</dbReference>
<evidence type="ECO:0000313" key="8">
    <source>
        <dbReference type="EMBL" id="QIL46282.1"/>
    </source>
</evidence>
<dbReference type="GO" id="GO:0005886">
    <property type="term" value="C:plasma membrane"/>
    <property type="evidence" value="ECO:0007669"/>
    <property type="project" value="UniProtKB-SubCell"/>
</dbReference>
<gene>
    <name evidence="8" type="ORF">G7081_03960</name>
</gene>
<keyword evidence="5 6" id="KW-0472">Membrane</keyword>
<feature type="transmembrane region" description="Helical" evidence="6">
    <location>
        <begin position="145"/>
        <end position="168"/>
    </location>
</feature>
<dbReference type="Gene3D" id="3.30.70.120">
    <property type="match status" value="1"/>
</dbReference>
<evidence type="ECO:0000256" key="4">
    <source>
        <dbReference type="ARBA" id="ARBA00022989"/>
    </source>
</evidence>
<reference evidence="8 9" key="1">
    <citation type="submission" date="2020-03" db="EMBL/GenBank/DDBJ databases">
        <title>Vagococcus sp. nov., isolated from beetles.</title>
        <authorList>
            <person name="Hyun D.-W."/>
            <person name="Bae J.-W."/>
        </authorList>
    </citation>
    <scope>NUCLEOTIDE SEQUENCE [LARGE SCALE GENOMIC DNA]</scope>
    <source>
        <strain evidence="8 9">HDW17A</strain>
    </source>
</reference>
<feature type="transmembrane region" description="Helical" evidence="6">
    <location>
        <begin position="12"/>
        <end position="31"/>
    </location>
</feature>
<comment type="subcellular location">
    <subcellularLocation>
        <location evidence="1">Cell membrane</location>
        <topology evidence="1">Multi-pass membrane protein</topology>
    </subcellularLocation>
</comment>
<dbReference type="PIRSF" id="PIRSF006483">
    <property type="entry name" value="Membrane_protein_YitT"/>
    <property type="match status" value="1"/>
</dbReference>
<name>A0A6G8AMV7_9ENTE</name>
<evidence type="ECO:0000256" key="6">
    <source>
        <dbReference type="SAM" id="Phobius"/>
    </source>
</evidence>
<organism evidence="8 9">
    <name type="scientific">Vagococcus coleopterorum</name>
    <dbReference type="NCBI Taxonomy" id="2714946"/>
    <lineage>
        <taxon>Bacteria</taxon>
        <taxon>Bacillati</taxon>
        <taxon>Bacillota</taxon>
        <taxon>Bacilli</taxon>
        <taxon>Lactobacillales</taxon>
        <taxon>Enterococcaceae</taxon>
        <taxon>Vagococcus</taxon>
    </lineage>
</organism>
<feature type="transmembrane region" description="Helical" evidence="6">
    <location>
        <begin position="51"/>
        <end position="71"/>
    </location>
</feature>
<keyword evidence="4 6" id="KW-1133">Transmembrane helix</keyword>
<feature type="domain" description="DUF2179" evidence="7">
    <location>
        <begin position="220"/>
        <end position="274"/>
    </location>
</feature>
<keyword evidence="2" id="KW-1003">Cell membrane</keyword>
<keyword evidence="3 6" id="KW-0812">Transmembrane</keyword>
<sequence length="293" mass="32263">MTKNNKELLSNIIKITIGAFIFSASVQVMAIPNNLGEGGVTGITMILKYLYDIPTAYTNMFFNAILLVIGYKFLDKKTIFYTLYAIAIISVFLHLLEPYPFQTSEVIIGAIGAGVLMGIGIGLIMRGNGTTAGSGILAKLANKYLGWNTSYAMLFFDLIVVIPSAFVIGIESMMFTFVSLAVSTKLLDFILEGSNPKKSITIISEKHEAVAKEISDQLGRGLTVVDGVGYYQKNPKTILYVVISRQQLLPIQKIINEIDPLAFVIINDVQSVIGEGFTREFFDEEEELNPNEM</sequence>
<dbReference type="Pfam" id="PF02588">
    <property type="entry name" value="YitT_membrane"/>
    <property type="match status" value="1"/>
</dbReference>